<evidence type="ECO:0008006" key="3">
    <source>
        <dbReference type="Google" id="ProtNLM"/>
    </source>
</evidence>
<reference evidence="1 2" key="1">
    <citation type="journal article" date="2012" name="Science">
        <title>The Paleozoic origin of enzymatic lignin decomposition reconstructed from 31 fungal genomes.</title>
        <authorList>
            <person name="Floudas D."/>
            <person name="Binder M."/>
            <person name="Riley R."/>
            <person name="Barry K."/>
            <person name="Blanchette R.A."/>
            <person name="Henrissat B."/>
            <person name="Martinez A.T."/>
            <person name="Otillar R."/>
            <person name="Spatafora J.W."/>
            <person name="Yadav J.S."/>
            <person name="Aerts A."/>
            <person name="Benoit I."/>
            <person name="Boyd A."/>
            <person name="Carlson A."/>
            <person name="Copeland A."/>
            <person name="Coutinho P.M."/>
            <person name="de Vries R.P."/>
            <person name="Ferreira P."/>
            <person name="Findley K."/>
            <person name="Foster B."/>
            <person name="Gaskell J."/>
            <person name="Glotzer D."/>
            <person name="Gorecki P."/>
            <person name="Heitman J."/>
            <person name="Hesse C."/>
            <person name="Hori C."/>
            <person name="Igarashi K."/>
            <person name="Jurgens J.A."/>
            <person name="Kallen N."/>
            <person name="Kersten P."/>
            <person name="Kohler A."/>
            <person name="Kuees U."/>
            <person name="Kumar T.K.A."/>
            <person name="Kuo A."/>
            <person name="LaButti K."/>
            <person name="Larrondo L.F."/>
            <person name="Lindquist E."/>
            <person name="Ling A."/>
            <person name="Lombard V."/>
            <person name="Lucas S."/>
            <person name="Lundell T."/>
            <person name="Martin R."/>
            <person name="McLaughlin D.J."/>
            <person name="Morgenstern I."/>
            <person name="Morin E."/>
            <person name="Murat C."/>
            <person name="Nagy L.G."/>
            <person name="Nolan M."/>
            <person name="Ohm R.A."/>
            <person name="Patyshakuliyeva A."/>
            <person name="Rokas A."/>
            <person name="Ruiz-Duenas F.J."/>
            <person name="Sabat G."/>
            <person name="Salamov A."/>
            <person name="Samejima M."/>
            <person name="Schmutz J."/>
            <person name="Slot J.C."/>
            <person name="St John F."/>
            <person name="Stenlid J."/>
            <person name="Sun H."/>
            <person name="Sun S."/>
            <person name="Syed K."/>
            <person name="Tsang A."/>
            <person name="Wiebenga A."/>
            <person name="Young D."/>
            <person name="Pisabarro A."/>
            <person name="Eastwood D.C."/>
            <person name="Martin F."/>
            <person name="Cullen D."/>
            <person name="Grigoriev I.V."/>
            <person name="Hibbett D.S."/>
        </authorList>
    </citation>
    <scope>NUCLEOTIDE SEQUENCE</scope>
    <source>
        <strain evidence="2">FP-58527</strain>
    </source>
</reference>
<gene>
    <name evidence="1" type="ORF">FOMPIDRAFT_99884</name>
</gene>
<evidence type="ECO:0000313" key="2">
    <source>
        <dbReference type="Proteomes" id="UP000015241"/>
    </source>
</evidence>
<sequence>MSLTSLPVEILDAVCEPLAACPSTLARLALTCSAVNHSATRVLYRSISVSQNARNLPLVPMLATRPDLAGLVHDFSITIDDACPVLRAFYSQLRVALHQMPRLSSLVVRVDAGASWILPTHDQPLADLKRFVCSFPLDAHVCAFLRQTPSLRSLEISESSRTQVLPDTHVPLLDSYTGPAALLPSLASRPLSTIHLTGDLRIEDVLQAAGAPDVGRLNSESISFPNTAPKHTACEGYATARKTLQVFIAITSAPPAELLEALAAAYPDLAYLRLTTTSAFWEAPDMTLYTRISEILSSLPSLSAFELSGMHWEARPKSNSPSNSGVGDHCIAKEWVSPPVTPRALEVPAGPDAEDTTHNLEFGDSYFDWSY</sequence>
<dbReference type="EMBL" id="KE504133">
    <property type="protein sequence ID" value="EPT02867.1"/>
    <property type="molecule type" value="Genomic_DNA"/>
</dbReference>
<organism evidence="1 2">
    <name type="scientific">Fomitopsis schrenkii</name>
    <name type="common">Brown rot fungus</name>
    <dbReference type="NCBI Taxonomy" id="2126942"/>
    <lineage>
        <taxon>Eukaryota</taxon>
        <taxon>Fungi</taxon>
        <taxon>Dikarya</taxon>
        <taxon>Basidiomycota</taxon>
        <taxon>Agaricomycotina</taxon>
        <taxon>Agaricomycetes</taxon>
        <taxon>Polyporales</taxon>
        <taxon>Fomitopsis</taxon>
    </lineage>
</organism>
<name>S8ED17_FOMSC</name>
<dbReference type="InParanoid" id="S8ED17"/>
<dbReference type="AlphaFoldDB" id="S8ED17"/>
<dbReference type="HOGENOM" id="CLU_051054_0_0_1"/>
<accession>S8ED17</accession>
<keyword evidence="2" id="KW-1185">Reference proteome</keyword>
<dbReference type="OrthoDB" id="613763at2759"/>
<proteinExistence type="predicted"/>
<protein>
    <recommendedName>
        <fullName evidence="3">F-box domain-containing protein</fullName>
    </recommendedName>
</protein>
<dbReference type="Proteomes" id="UP000015241">
    <property type="component" value="Unassembled WGS sequence"/>
</dbReference>
<evidence type="ECO:0000313" key="1">
    <source>
        <dbReference type="EMBL" id="EPT02867.1"/>
    </source>
</evidence>
<dbReference type="STRING" id="743788.S8ED17"/>
<dbReference type="eggNOG" id="ENOG502SPMJ">
    <property type="taxonomic scope" value="Eukaryota"/>
</dbReference>